<dbReference type="Pfam" id="PF13556">
    <property type="entry name" value="HTH_30"/>
    <property type="match status" value="1"/>
</dbReference>
<feature type="domain" description="CdaR GGDEF-like" evidence="3">
    <location>
        <begin position="302"/>
        <end position="423"/>
    </location>
</feature>
<evidence type="ECO:0000259" key="3">
    <source>
        <dbReference type="Pfam" id="PF17853"/>
    </source>
</evidence>
<sequence length="549" mass="56981">MSLPEPPSVALGRIISDLGSTLVEVVAGRPDPEVAVAGVLIHDRLDEPSRLPGAIVLGVGVYGPDQVAGLVDHAHGLGAAAVMVRSPAVADAAVADAAVADAAARTGLVVLGLTPGASWAQVAALLRSLISADAATAGPVPGPDASFGGDLFALANAIAGLLDGPVTIEDRGGGVLAFSARQDEADDSRIATILDRQVPADKLRALEQHGLFRALYRSEDPVFIAGIGEKPRVAIAIRAGGEILGSIWAVVPGPLNDDRTQAFREAAGVAALHLLRQRSGADADRRLRADLLATVLEGGPAAPRAAARLGLAAQCACVLAVAVAGAAADDPAAPDRAAAGDRIAGSLALHLSAIHPHTAVASLGSVTYAVLPCATDEDARRVAETFLARVGTKVPTVVGIGRLAARPTDLRRSRSDADRALRVLQSRAEGVHTARNPEHPHRIARFAEVYAASLLDELADRMAVDDDLPAGPVVRLREYDHLHGTQFTETLAAWLDTFGDVIAASAKVHVHPNTFRYRLRRLADLAGLDLADPDARFEAMVQLRLAPPR</sequence>
<comment type="similarity">
    <text evidence="1">Belongs to the CdaR family.</text>
</comment>
<gene>
    <name evidence="4" type="ORF">KGQ19_16235</name>
</gene>
<evidence type="ECO:0000313" key="5">
    <source>
        <dbReference type="Proteomes" id="UP000730482"/>
    </source>
</evidence>
<dbReference type="InterPro" id="IPR041522">
    <property type="entry name" value="CdaR_GGDEF"/>
</dbReference>
<evidence type="ECO:0000256" key="1">
    <source>
        <dbReference type="ARBA" id="ARBA00006754"/>
    </source>
</evidence>
<evidence type="ECO:0000313" key="4">
    <source>
        <dbReference type="EMBL" id="MBS2548416.1"/>
    </source>
</evidence>
<reference evidence="4 5" key="1">
    <citation type="submission" date="2020-02" db="EMBL/GenBank/DDBJ databases">
        <title>Acidophilic actinobacteria isolated from forest soil.</title>
        <authorList>
            <person name="Golinska P."/>
        </authorList>
    </citation>
    <scope>NUCLEOTIDE SEQUENCE [LARGE SCALE GENOMIC DNA]</scope>
    <source>
        <strain evidence="4 5">NL8</strain>
    </source>
</reference>
<organism evidence="4 5">
    <name type="scientific">Catenulispora pinistramenti</name>
    <dbReference type="NCBI Taxonomy" id="2705254"/>
    <lineage>
        <taxon>Bacteria</taxon>
        <taxon>Bacillati</taxon>
        <taxon>Actinomycetota</taxon>
        <taxon>Actinomycetes</taxon>
        <taxon>Catenulisporales</taxon>
        <taxon>Catenulisporaceae</taxon>
        <taxon>Catenulispora</taxon>
    </lineage>
</organism>
<dbReference type="PANTHER" id="PTHR33744:SF17">
    <property type="entry name" value="CONSERVED PROTEIN"/>
    <property type="match status" value="1"/>
</dbReference>
<comment type="caution">
    <text evidence="4">The sequence shown here is derived from an EMBL/GenBank/DDBJ whole genome shotgun (WGS) entry which is preliminary data.</text>
</comment>
<dbReference type="InterPro" id="IPR042070">
    <property type="entry name" value="PucR_C-HTH_sf"/>
</dbReference>
<dbReference type="RefSeq" id="WP_212010003.1">
    <property type="nucleotide sequence ID" value="NZ_JAAFYZ010000048.1"/>
</dbReference>
<dbReference type="Proteomes" id="UP000730482">
    <property type="component" value="Unassembled WGS sequence"/>
</dbReference>
<accession>A0ABS5KQT4</accession>
<dbReference type="PANTHER" id="PTHR33744">
    <property type="entry name" value="CARBOHYDRATE DIACID REGULATOR"/>
    <property type="match status" value="1"/>
</dbReference>
<evidence type="ECO:0000259" key="2">
    <source>
        <dbReference type="Pfam" id="PF13556"/>
    </source>
</evidence>
<feature type="domain" description="PucR C-terminal helix-turn-helix" evidence="2">
    <location>
        <begin position="488"/>
        <end position="544"/>
    </location>
</feature>
<dbReference type="EMBL" id="JAAFYZ010000048">
    <property type="protein sequence ID" value="MBS2548416.1"/>
    <property type="molecule type" value="Genomic_DNA"/>
</dbReference>
<dbReference type="Pfam" id="PF17853">
    <property type="entry name" value="GGDEF_2"/>
    <property type="match status" value="1"/>
</dbReference>
<name>A0ABS5KQT4_9ACTN</name>
<protein>
    <submittedName>
        <fullName evidence="4">Helix-turn-helix domain-containing protein</fullName>
    </submittedName>
</protein>
<proteinExistence type="inferred from homology"/>
<keyword evidence="5" id="KW-1185">Reference proteome</keyword>
<dbReference type="InterPro" id="IPR051448">
    <property type="entry name" value="CdaR-like_regulators"/>
</dbReference>
<dbReference type="InterPro" id="IPR025736">
    <property type="entry name" value="PucR_C-HTH_dom"/>
</dbReference>
<dbReference type="Gene3D" id="1.10.10.2840">
    <property type="entry name" value="PucR C-terminal helix-turn-helix domain"/>
    <property type="match status" value="1"/>
</dbReference>